<sequence length="98" mass="11430">MREIKVQKLVLDIYVGESRDRLARAAMVLVLLFNNHHSTVFSLYKHFSSDKMELAVGKRFGQTKKYFGDKKILRSGWIHFAKEHKLDNGDVLFFELTA</sequence>
<evidence type="ECO:0000256" key="1">
    <source>
        <dbReference type="ARBA" id="ARBA00004123"/>
    </source>
</evidence>
<gene>
    <name evidence="7" type="ORF">AQUCO_06100064v1</name>
</gene>
<evidence type="ECO:0000256" key="3">
    <source>
        <dbReference type="ARBA" id="ARBA00023125"/>
    </source>
</evidence>
<dbReference type="PROSITE" id="PS50863">
    <property type="entry name" value="B3"/>
    <property type="match status" value="1"/>
</dbReference>
<reference evidence="7 8" key="1">
    <citation type="submission" date="2017-09" db="EMBL/GenBank/DDBJ databases">
        <title>WGS assembly of Aquilegia coerulea Goldsmith.</title>
        <authorList>
            <person name="Hodges S."/>
            <person name="Kramer E."/>
            <person name="Nordborg M."/>
            <person name="Tomkins J."/>
            <person name="Borevitz J."/>
            <person name="Derieg N."/>
            <person name="Yan J."/>
            <person name="Mihaltcheva S."/>
            <person name="Hayes R.D."/>
            <person name="Rokhsar D."/>
        </authorList>
    </citation>
    <scope>NUCLEOTIDE SEQUENCE [LARGE SCALE GENOMIC DNA]</scope>
    <source>
        <strain evidence="8">cv. Goldsmith</strain>
    </source>
</reference>
<dbReference type="EMBL" id="KZ305078">
    <property type="protein sequence ID" value="PIA29291.1"/>
    <property type="molecule type" value="Genomic_DNA"/>
</dbReference>
<organism evidence="7 8">
    <name type="scientific">Aquilegia coerulea</name>
    <name type="common">Rocky mountain columbine</name>
    <dbReference type="NCBI Taxonomy" id="218851"/>
    <lineage>
        <taxon>Eukaryota</taxon>
        <taxon>Viridiplantae</taxon>
        <taxon>Streptophyta</taxon>
        <taxon>Embryophyta</taxon>
        <taxon>Tracheophyta</taxon>
        <taxon>Spermatophyta</taxon>
        <taxon>Magnoliopsida</taxon>
        <taxon>Ranunculales</taxon>
        <taxon>Ranunculaceae</taxon>
        <taxon>Thalictroideae</taxon>
        <taxon>Aquilegia</taxon>
    </lineage>
</organism>
<dbReference type="SUPFAM" id="SSF101936">
    <property type="entry name" value="DNA-binding pseudobarrel domain"/>
    <property type="match status" value="1"/>
</dbReference>
<dbReference type="InParanoid" id="A0A2G5CDD2"/>
<dbReference type="GO" id="GO:0003677">
    <property type="term" value="F:DNA binding"/>
    <property type="evidence" value="ECO:0007669"/>
    <property type="project" value="UniProtKB-KW"/>
</dbReference>
<protein>
    <recommendedName>
        <fullName evidence="6">TF-B3 domain-containing protein</fullName>
    </recommendedName>
</protein>
<dbReference type="Proteomes" id="UP000230069">
    <property type="component" value="Unassembled WGS sequence"/>
</dbReference>
<evidence type="ECO:0000313" key="7">
    <source>
        <dbReference type="EMBL" id="PIA29291.1"/>
    </source>
</evidence>
<evidence type="ECO:0000256" key="5">
    <source>
        <dbReference type="ARBA" id="ARBA00023242"/>
    </source>
</evidence>
<comment type="subcellular location">
    <subcellularLocation>
        <location evidence="1">Nucleus</location>
    </subcellularLocation>
</comment>
<evidence type="ECO:0000256" key="2">
    <source>
        <dbReference type="ARBA" id="ARBA00023015"/>
    </source>
</evidence>
<feature type="domain" description="TF-B3" evidence="6">
    <location>
        <begin position="73"/>
        <end position="98"/>
    </location>
</feature>
<dbReference type="AlphaFoldDB" id="A0A2G5CDD2"/>
<name>A0A2G5CDD2_AQUCA</name>
<keyword evidence="4" id="KW-0804">Transcription</keyword>
<keyword evidence="3" id="KW-0238">DNA-binding</keyword>
<keyword evidence="5" id="KW-0539">Nucleus</keyword>
<evidence type="ECO:0000313" key="8">
    <source>
        <dbReference type="Proteomes" id="UP000230069"/>
    </source>
</evidence>
<dbReference type="InterPro" id="IPR003340">
    <property type="entry name" value="B3_DNA-bd"/>
</dbReference>
<keyword evidence="2" id="KW-0805">Transcription regulation</keyword>
<accession>A0A2G5CDD2</accession>
<proteinExistence type="predicted"/>
<evidence type="ECO:0000259" key="6">
    <source>
        <dbReference type="PROSITE" id="PS50863"/>
    </source>
</evidence>
<dbReference type="GO" id="GO:0005634">
    <property type="term" value="C:nucleus"/>
    <property type="evidence" value="ECO:0007669"/>
    <property type="project" value="UniProtKB-SubCell"/>
</dbReference>
<keyword evidence="8" id="KW-1185">Reference proteome</keyword>
<dbReference type="Gene3D" id="2.40.330.10">
    <property type="entry name" value="DNA-binding pseudobarrel domain"/>
    <property type="match status" value="1"/>
</dbReference>
<dbReference type="InterPro" id="IPR015300">
    <property type="entry name" value="DNA-bd_pseudobarrel_sf"/>
</dbReference>
<evidence type="ECO:0000256" key="4">
    <source>
        <dbReference type="ARBA" id="ARBA00023163"/>
    </source>
</evidence>